<dbReference type="SUPFAM" id="SSF81301">
    <property type="entry name" value="Nucleotidyltransferase"/>
    <property type="match status" value="1"/>
</dbReference>
<evidence type="ECO:0000256" key="7">
    <source>
        <dbReference type="ARBA" id="ARBA00022800"/>
    </source>
</evidence>
<proteinExistence type="inferred from homology"/>
<dbReference type="GO" id="GO:0042245">
    <property type="term" value="P:RNA repair"/>
    <property type="evidence" value="ECO:0007669"/>
    <property type="project" value="UniProtKB-KW"/>
</dbReference>
<evidence type="ECO:0000259" key="13">
    <source>
        <dbReference type="PROSITE" id="PS51831"/>
    </source>
</evidence>
<dbReference type="PIRSF" id="PIRSF000813">
    <property type="entry name" value="CCA_bact"/>
    <property type="match status" value="1"/>
</dbReference>
<feature type="binding site" evidence="12">
    <location>
        <position position="140"/>
    </location>
    <ligand>
        <name>ATP</name>
        <dbReference type="ChEBI" id="CHEBI:30616"/>
    </ligand>
</feature>
<dbReference type="EC" id="2.7.7.72" evidence="12"/>
<feature type="binding site" evidence="12">
    <location>
        <position position="137"/>
    </location>
    <ligand>
        <name>ATP</name>
        <dbReference type="ChEBI" id="CHEBI:30616"/>
    </ligand>
</feature>
<evidence type="ECO:0000256" key="9">
    <source>
        <dbReference type="ARBA" id="ARBA00022840"/>
    </source>
</evidence>
<dbReference type="EC" id="3.1.4.-" evidence="12"/>
<dbReference type="Gene3D" id="1.10.3090.10">
    <property type="entry name" value="cca-adding enzyme, domain 2"/>
    <property type="match status" value="1"/>
</dbReference>
<dbReference type="AlphaFoldDB" id="A0A0W0TPN1"/>
<dbReference type="Pfam" id="PF01743">
    <property type="entry name" value="PolyA_pol"/>
    <property type="match status" value="1"/>
</dbReference>
<keyword evidence="6 12" id="KW-0547">Nucleotide-binding</keyword>
<comment type="miscellaneous">
    <text evidence="12">A single active site specifically recognizes both ATP and CTP and is responsible for their addition.</text>
</comment>
<dbReference type="Pfam" id="PF01966">
    <property type="entry name" value="HD"/>
    <property type="match status" value="1"/>
</dbReference>
<evidence type="ECO:0000256" key="12">
    <source>
        <dbReference type="HAMAP-Rule" id="MF_01261"/>
    </source>
</evidence>
<evidence type="ECO:0000256" key="2">
    <source>
        <dbReference type="ARBA" id="ARBA00022679"/>
    </source>
</evidence>
<feature type="binding site" evidence="12">
    <location>
        <position position="91"/>
    </location>
    <ligand>
        <name>ATP</name>
        <dbReference type="ChEBI" id="CHEBI:30616"/>
    </ligand>
</feature>
<dbReference type="InterPro" id="IPR006674">
    <property type="entry name" value="HD_domain"/>
</dbReference>
<dbReference type="Pfam" id="PF12627">
    <property type="entry name" value="PolyA_pol_RNAbd"/>
    <property type="match status" value="1"/>
</dbReference>
<evidence type="ECO:0000256" key="10">
    <source>
        <dbReference type="ARBA" id="ARBA00022842"/>
    </source>
</evidence>
<comment type="subunit">
    <text evidence="12">Monomer. Can also form homodimers and oligomers.</text>
</comment>
<dbReference type="InterPro" id="IPR002646">
    <property type="entry name" value="PolA_pol_head_dom"/>
</dbReference>
<dbReference type="OrthoDB" id="9805698at2"/>
<evidence type="ECO:0000313" key="15">
    <source>
        <dbReference type="Proteomes" id="UP000054773"/>
    </source>
</evidence>
<dbReference type="GO" id="GO:0160016">
    <property type="term" value="F:CCACCA tRNA nucleotidyltransferase activity"/>
    <property type="evidence" value="ECO:0007669"/>
    <property type="project" value="RHEA"/>
</dbReference>
<evidence type="ECO:0000256" key="8">
    <source>
        <dbReference type="ARBA" id="ARBA00022801"/>
    </source>
</evidence>
<dbReference type="HAMAP" id="MF_01261">
    <property type="entry name" value="CCA_bact_type1"/>
    <property type="match status" value="1"/>
</dbReference>
<name>A0A0W0TPN1_LEGER</name>
<reference evidence="14 15" key="1">
    <citation type="submission" date="2015-11" db="EMBL/GenBank/DDBJ databases">
        <title>Genomic analysis of 38 Legionella species identifies large and diverse effector repertoires.</title>
        <authorList>
            <person name="Burstein D."/>
            <person name="Amaro F."/>
            <person name="Zusman T."/>
            <person name="Lifshitz Z."/>
            <person name="Cohen O."/>
            <person name="Gilbert J.A."/>
            <person name="Pupko T."/>
            <person name="Shuman H.A."/>
            <person name="Segal G."/>
        </authorList>
    </citation>
    <scope>NUCLEOTIDE SEQUENCE [LARGE SCALE GENOMIC DNA]</scope>
    <source>
        <strain evidence="14 15">SE-32A-C8</strain>
    </source>
</reference>
<organism evidence="14 15">
    <name type="scientific">Legionella erythra</name>
    <dbReference type="NCBI Taxonomy" id="448"/>
    <lineage>
        <taxon>Bacteria</taxon>
        <taxon>Pseudomonadati</taxon>
        <taxon>Pseudomonadota</taxon>
        <taxon>Gammaproteobacteria</taxon>
        <taxon>Legionellales</taxon>
        <taxon>Legionellaceae</taxon>
        <taxon>Legionella</taxon>
    </lineage>
</organism>
<feature type="binding site" evidence="12">
    <location>
        <position position="8"/>
    </location>
    <ligand>
        <name>CTP</name>
        <dbReference type="ChEBI" id="CHEBI:37563"/>
    </ligand>
</feature>
<evidence type="ECO:0000256" key="4">
    <source>
        <dbReference type="ARBA" id="ARBA00022695"/>
    </source>
</evidence>
<dbReference type="PATRIC" id="fig|448.7.peg.1454"/>
<keyword evidence="5 12" id="KW-0479">Metal-binding</keyword>
<keyword evidence="10 12" id="KW-0460">Magnesium</keyword>
<feature type="binding site" evidence="12">
    <location>
        <position position="21"/>
    </location>
    <ligand>
        <name>Mg(2+)</name>
        <dbReference type="ChEBI" id="CHEBI:18420"/>
    </ligand>
</feature>
<dbReference type="SMART" id="SM00471">
    <property type="entry name" value="HDc"/>
    <property type="match status" value="1"/>
</dbReference>
<dbReference type="InterPro" id="IPR032828">
    <property type="entry name" value="PolyA_RNA-bd"/>
</dbReference>
<dbReference type="PANTHER" id="PTHR47545">
    <property type="entry name" value="MULTIFUNCTIONAL CCA PROTEIN"/>
    <property type="match status" value="1"/>
</dbReference>
<dbReference type="InterPro" id="IPR050124">
    <property type="entry name" value="tRNA_CCA-adding_enzyme"/>
</dbReference>
<feature type="binding site" evidence="12">
    <location>
        <position position="137"/>
    </location>
    <ligand>
        <name>CTP</name>
        <dbReference type="ChEBI" id="CHEBI:37563"/>
    </ligand>
</feature>
<dbReference type="GO" id="GO:0005524">
    <property type="term" value="F:ATP binding"/>
    <property type="evidence" value="ECO:0007669"/>
    <property type="project" value="UniProtKB-UniRule"/>
</dbReference>
<comment type="catalytic activity">
    <reaction evidence="12">
        <text>a tRNA precursor + 2 CTP + ATP = a tRNA with a 3' CCA end + 3 diphosphate</text>
        <dbReference type="Rhea" id="RHEA:14433"/>
        <dbReference type="Rhea" id="RHEA-COMP:10465"/>
        <dbReference type="Rhea" id="RHEA-COMP:10468"/>
        <dbReference type="ChEBI" id="CHEBI:30616"/>
        <dbReference type="ChEBI" id="CHEBI:33019"/>
        <dbReference type="ChEBI" id="CHEBI:37563"/>
        <dbReference type="ChEBI" id="CHEBI:74896"/>
        <dbReference type="ChEBI" id="CHEBI:83071"/>
        <dbReference type="EC" id="2.7.7.72"/>
    </reaction>
</comment>
<dbReference type="NCBIfam" id="NF008137">
    <property type="entry name" value="PRK10885.1"/>
    <property type="match status" value="1"/>
</dbReference>
<comment type="cofactor">
    <cofactor evidence="12">
        <name>Mg(2+)</name>
        <dbReference type="ChEBI" id="CHEBI:18420"/>
    </cofactor>
    <text evidence="12">Magnesium is required for nucleotidyltransferase activity.</text>
</comment>
<dbReference type="PROSITE" id="PS51831">
    <property type="entry name" value="HD"/>
    <property type="match status" value="1"/>
</dbReference>
<keyword evidence="11 12" id="KW-0694">RNA-binding</keyword>
<keyword evidence="3 12" id="KW-0819">tRNA processing</keyword>
<feature type="binding site" evidence="12">
    <location>
        <position position="11"/>
    </location>
    <ligand>
        <name>CTP</name>
        <dbReference type="ChEBI" id="CHEBI:37563"/>
    </ligand>
</feature>
<gene>
    <name evidence="12" type="primary">cca</name>
    <name evidence="14" type="ORF">Lery_1392</name>
</gene>
<dbReference type="RefSeq" id="WP_058526548.1">
    <property type="nucleotide sequence ID" value="NZ_CAAAHY010000043.1"/>
</dbReference>
<dbReference type="GO" id="GO:0004112">
    <property type="term" value="F:cyclic-nucleotide phosphodiesterase activity"/>
    <property type="evidence" value="ECO:0007669"/>
    <property type="project" value="UniProtKB-UniRule"/>
</dbReference>
<dbReference type="Proteomes" id="UP000054773">
    <property type="component" value="Unassembled WGS sequence"/>
</dbReference>
<keyword evidence="7 12" id="KW-0692">RNA repair</keyword>
<keyword evidence="8 12" id="KW-0378">Hydrolase</keyword>
<dbReference type="Gene3D" id="3.30.460.10">
    <property type="entry name" value="Beta Polymerase, domain 2"/>
    <property type="match status" value="1"/>
</dbReference>
<keyword evidence="4 12" id="KW-0548">Nucleotidyltransferase</keyword>
<comment type="similarity">
    <text evidence="12">Belongs to the tRNA nucleotidyltransferase/poly(A) polymerase family. Bacterial CCA-adding enzyme type 1 subfamily.</text>
</comment>
<dbReference type="GO" id="GO:0016791">
    <property type="term" value="F:phosphatase activity"/>
    <property type="evidence" value="ECO:0007669"/>
    <property type="project" value="UniProtKB-UniRule"/>
</dbReference>
<dbReference type="EMBL" id="LNYA01000024">
    <property type="protein sequence ID" value="KTC97553.1"/>
    <property type="molecule type" value="Genomic_DNA"/>
</dbReference>
<dbReference type="HAMAP" id="MF_01262">
    <property type="entry name" value="CCA_bact_type2"/>
    <property type="match status" value="1"/>
</dbReference>
<keyword evidence="12" id="KW-0511">Multifunctional enzyme</keyword>
<evidence type="ECO:0000256" key="3">
    <source>
        <dbReference type="ARBA" id="ARBA00022694"/>
    </source>
</evidence>
<evidence type="ECO:0000256" key="6">
    <source>
        <dbReference type="ARBA" id="ARBA00022741"/>
    </source>
</evidence>
<evidence type="ECO:0000256" key="1">
    <source>
        <dbReference type="ARBA" id="ARBA00022596"/>
    </source>
</evidence>
<feature type="binding site" evidence="12">
    <location>
        <position position="140"/>
    </location>
    <ligand>
        <name>CTP</name>
        <dbReference type="ChEBI" id="CHEBI:37563"/>
    </ligand>
</feature>
<feature type="binding site" evidence="12">
    <location>
        <position position="11"/>
    </location>
    <ligand>
        <name>ATP</name>
        <dbReference type="ChEBI" id="CHEBI:30616"/>
    </ligand>
</feature>
<dbReference type="PANTHER" id="PTHR47545:SF1">
    <property type="entry name" value="MULTIFUNCTIONAL CCA PROTEIN"/>
    <property type="match status" value="1"/>
</dbReference>
<keyword evidence="1 12" id="KW-0533">Nickel</keyword>
<keyword evidence="9 12" id="KW-0067">ATP-binding</keyword>
<feature type="binding site" evidence="12">
    <location>
        <position position="91"/>
    </location>
    <ligand>
        <name>CTP</name>
        <dbReference type="ChEBI" id="CHEBI:37563"/>
    </ligand>
</feature>
<dbReference type="InterPro" id="IPR043519">
    <property type="entry name" value="NT_sf"/>
</dbReference>
<feature type="domain" description="HD" evidence="13">
    <location>
        <begin position="228"/>
        <end position="329"/>
    </location>
</feature>
<dbReference type="InterPro" id="IPR003607">
    <property type="entry name" value="HD/PDEase_dom"/>
</dbReference>
<accession>A0A0W0TPN1</accession>
<sequence>MKVYLVGGAVRDRLLGYPVSEQDWVVVGATPEQLLQQGYQQVGKDFPVFLHPETREEYALARTERKKGPGYYGFDCHYDVDVTLEEDLLRRDLTINAMAMDEDDHIIDPYGGANDLQNKCLRHVSPAFAEDPVRVLRVARFAARYAKLGFRVADETRLMMYKMVKNGELHHLVAERVWQELQRALSEDNPGVFITTLRSCDALAVVLPEINALFGVPNTRRYHPEVDSGIHTLMVLQAAVELTEDNSTRFAALVHDLGKAVTPMRKWPKHHGHEESGVSVIESLCHRLRVPAEYRKLAVLVSRFHLLIHRVEELRPETIVKVLERSDAFRKPLQFDKLLTVCEADSLGKGKSGYRQSDFWRAMHAICNQISAQALLKEGYQGAAIKGELSKRRAAAIKLDLDSWKNYEKQQ</sequence>
<protein>
    <recommendedName>
        <fullName evidence="12">Multifunctional CCA protein</fullName>
    </recommendedName>
    <domain>
        <recommendedName>
            <fullName evidence="12">CCA-adding enzyme</fullName>
            <ecNumber evidence="12">2.7.7.72</ecNumber>
        </recommendedName>
        <alternativeName>
            <fullName evidence="12">CCA tRNA nucleotidyltransferase</fullName>
        </alternativeName>
        <alternativeName>
            <fullName evidence="12">tRNA CCA-pyrophosphorylase</fullName>
        </alternativeName>
        <alternativeName>
            <fullName evidence="12">tRNA adenylyl-/cytidylyl-transferase</fullName>
        </alternativeName>
        <alternativeName>
            <fullName evidence="12">tRNA nucleotidyltransferase</fullName>
        </alternativeName>
        <alternativeName>
            <fullName evidence="12">tRNA-NT</fullName>
        </alternativeName>
    </domain>
    <domain>
        <recommendedName>
            <fullName evidence="12">2'-nucleotidase</fullName>
            <ecNumber evidence="12">3.1.3.-</ecNumber>
        </recommendedName>
    </domain>
    <domain>
        <recommendedName>
            <fullName evidence="12">2',3'-cyclic phosphodiesterase</fullName>
            <ecNumber evidence="12">3.1.4.-</ecNumber>
        </recommendedName>
    </domain>
    <domain>
        <recommendedName>
            <fullName evidence="12">Phosphatase</fullName>
        </recommendedName>
    </domain>
</protein>
<keyword evidence="15" id="KW-1185">Reference proteome</keyword>
<dbReference type="CDD" id="cd00077">
    <property type="entry name" value="HDc"/>
    <property type="match status" value="1"/>
</dbReference>
<feature type="binding site" evidence="12">
    <location>
        <position position="8"/>
    </location>
    <ligand>
        <name>ATP</name>
        <dbReference type="ChEBI" id="CHEBI:30616"/>
    </ligand>
</feature>
<dbReference type="InterPro" id="IPR012006">
    <property type="entry name" value="CCA_bact"/>
</dbReference>
<dbReference type="CDD" id="cd05398">
    <property type="entry name" value="NT_ClassII-CCAase"/>
    <property type="match status" value="1"/>
</dbReference>
<comment type="cofactor">
    <cofactor evidence="12">
        <name>Ni(2+)</name>
        <dbReference type="ChEBI" id="CHEBI:49786"/>
    </cofactor>
    <text evidence="12">Nickel for phosphatase activity.</text>
</comment>
<evidence type="ECO:0000256" key="11">
    <source>
        <dbReference type="ARBA" id="ARBA00022884"/>
    </source>
</evidence>
<keyword evidence="2 12" id="KW-0808">Transferase</keyword>
<dbReference type="SUPFAM" id="SSF81891">
    <property type="entry name" value="Poly A polymerase C-terminal region-like"/>
    <property type="match status" value="1"/>
</dbReference>
<comment type="catalytic activity">
    <reaction evidence="12">
        <text>a tRNA with a 3' CCA end + 2 CTP + ATP = a tRNA with a 3' CCACCA end + 3 diphosphate</text>
        <dbReference type="Rhea" id="RHEA:76235"/>
        <dbReference type="Rhea" id="RHEA-COMP:10468"/>
        <dbReference type="Rhea" id="RHEA-COMP:18655"/>
        <dbReference type="ChEBI" id="CHEBI:30616"/>
        <dbReference type="ChEBI" id="CHEBI:33019"/>
        <dbReference type="ChEBI" id="CHEBI:37563"/>
        <dbReference type="ChEBI" id="CHEBI:83071"/>
        <dbReference type="ChEBI" id="CHEBI:195187"/>
    </reaction>
</comment>
<dbReference type="GO" id="GO:0004810">
    <property type="term" value="F:CCA tRNA nucleotidyltransferase activity"/>
    <property type="evidence" value="ECO:0007669"/>
    <property type="project" value="UniProtKB-UniRule"/>
</dbReference>
<dbReference type="STRING" id="448.Lery_1392"/>
<dbReference type="EC" id="3.1.3.-" evidence="12"/>
<comment type="function">
    <text evidence="12">Catalyzes the addition and repair of the essential 3'-terminal CCA sequence in tRNAs without using a nucleic acid template. Adds these three nucleotides in the order of C, C, and A to the tRNA nucleotide-73, using CTP and ATP as substrates and producing inorganic pyrophosphate. tRNA 3'-terminal CCA addition is required both for tRNA processing and repair. Also involved in tRNA surveillance by mediating tandem CCA addition to generate a CCACCA at the 3' terminus of unstable tRNAs. While stable tRNAs receive only 3'-terminal CCA, unstable tRNAs are marked with CCACCA and rapidly degraded.</text>
</comment>
<dbReference type="GO" id="GO:0000287">
    <property type="term" value="F:magnesium ion binding"/>
    <property type="evidence" value="ECO:0007669"/>
    <property type="project" value="UniProtKB-UniRule"/>
</dbReference>
<dbReference type="GO" id="GO:0000049">
    <property type="term" value="F:tRNA binding"/>
    <property type="evidence" value="ECO:0007669"/>
    <property type="project" value="UniProtKB-UniRule"/>
</dbReference>
<evidence type="ECO:0000313" key="14">
    <source>
        <dbReference type="EMBL" id="KTC97553.1"/>
    </source>
</evidence>
<dbReference type="GO" id="GO:0001680">
    <property type="term" value="P:tRNA 3'-terminal CCA addition"/>
    <property type="evidence" value="ECO:0007669"/>
    <property type="project" value="UniProtKB-UniRule"/>
</dbReference>
<comment type="caution">
    <text evidence="14">The sequence shown here is derived from an EMBL/GenBank/DDBJ whole genome shotgun (WGS) entry which is preliminary data.</text>
</comment>
<feature type="binding site" evidence="12">
    <location>
        <position position="23"/>
    </location>
    <ligand>
        <name>Mg(2+)</name>
        <dbReference type="ChEBI" id="CHEBI:18420"/>
    </ligand>
</feature>
<comment type="domain">
    <text evidence="12">Comprises two domains: an N-terminal domain containing the nucleotidyltransferase activity and a C-terminal HD domain associated with both phosphodiesterase and phosphatase activities.</text>
</comment>
<evidence type="ECO:0000256" key="5">
    <source>
        <dbReference type="ARBA" id="ARBA00022723"/>
    </source>
</evidence>